<dbReference type="InterPro" id="IPR016053">
    <property type="entry name" value="Haem_Oase-like"/>
</dbReference>
<dbReference type="GO" id="GO:0006788">
    <property type="term" value="P:heme oxidation"/>
    <property type="evidence" value="ECO:0007669"/>
    <property type="project" value="InterPro"/>
</dbReference>
<protein>
    <recommendedName>
        <fullName evidence="2">Bacteriophytochrome heme oxygenase BphO</fullName>
    </recommendedName>
</protein>
<dbReference type="EMBL" id="CADCUE010000157">
    <property type="protein sequence ID" value="CAA9340390.1"/>
    <property type="molecule type" value="Genomic_DNA"/>
</dbReference>
<dbReference type="Gene3D" id="1.20.910.10">
    <property type="entry name" value="Heme oxygenase-like"/>
    <property type="match status" value="1"/>
</dbReference>
<accession>A0A6J4LRT9</accession>
<dbReference type="Pfam" id="PF01126">
    <property type="entry name" value="Heme_oxygenase"/>
    <property type="match status" value="1"/>
</dbReference>
<evidence type="ECO:0008006" key="2">
    <source>
        <dbReference type="Google" id="ProtNLM"/>
    </source>
</evidence>
<dbReference type="CDD" id="cd19166">
    <property type="entry name" value="HemeO-bac"/>
    <property type="match status" value="1"/>
</dbReference>
<dbReference type="InterPro" id="IPR016084">
    <property type="entry name" value="Haem_Oase-like_multi-hlx"/>
</dbReference>
<organism evidence="1">
    <name type="scientific">uncultured Frankineae bacterium</name>
    <dbReference type="NCBI Taxonomy" id="437475"/>
    <lineage>
        <taxon>Bacteria</taxon>
        <taxon>Bacillati</taxon>
        <taxon>Actinomycetota</taxon>
        <taxon>Actinomycetes</taxon>
        <taxon>Frankiales</taxon>
        <taxon>environmental samples</taxon>
    </lineage>
</organism>
<sequence>MSLLTALRCGTREAHTRLEDDLDVLTRCRDARSYVLLLQAFRSLYAPLEQALAVAPSTGSVVPDFADRRKTAWLDEDLAALGSRAQPGLEVPAITCAEDVAGTCYVLEGATLGGAVVVRRLADSGGPPLPSRFFSSYGSRRGAMWSAFRGHLGALDARGVDRARTVSAARRTFALFEQACR</sequence>
<proteinExistence type="predicted"/>
<gene>
    <name evidence="1" type="ORF">AVDCRST_MAG16-1780</name>
</gene>
<dbReference type="AlphaFoldDB" id="A0A6J4LRT9"/>
<dbReference type="SUPFAM" id="SSF48613">
    <property type="entry name" value="Heme oxygenase-like"/>
    <property type="match status" value="1"/>
</dbReference>
<evidence type="ECO:0000313" key="1">
    <source>
        <dbReference type="EMBL" id="CAA9340390.1"/>
    </source>
</evidence>
<name>A0A6J4LRT9_9ACTN</name>
<dbReference type="GO" id="GO:0004392">
    <property type="term" value="F:heme oxygenase (decyclizing) activity"/>
    <property type="evidence" value="ECO:0007669"/>
    <property type="project" value="InterPro"/>
</dbReference>
<reference evidence="1" key="1">
    <citation type="submission" date="2020-02" db="EMBL/GenBank/DDBJ databases">
        <authorList>
            <person name="Meier V. D."/>
        </authorList>
    </citation>
    <scope>NUCLEOTIDE SEQUENCE</scope>
    <source>
        <strain evidence="1">AVDCRST_MAG16</strain>
    </source>
</reference>